<gene>
    <name evidence="2" type="ORF">FKW77_004803</name>
</gene>
<accession>A0A517KZE5</accession>
<dbReference type="PANTHER" id="PTHR35394">
    <property type="entry name" value="DUF3176 DOMAIN-CONTAINING PROTEIN"/>
    <property type="match status" value="1"/>
</dbReference>
<feature type="transmembrane region" description="Helical" evidence="1">
    <location>
        <begin position="121"/>
        <end position="146"/>
    </location>
</feature>
<dbReference type="STRING" id="50376.A0A517KZE5"/>
<protein>
    <submittedName>
        <fullName evidence="2">Uncharacterized protein</fullName>
    </submittedName>
</protein>
<dbReference type="PANTHER" id="PTHR35394:SF5">
    <property type="entry name" value="DUF3176 DOMAIN-CONTAINING PROTEIN"/>
    <property type="match status" value="1"/>
</dbReference>
<sequence length="729" mass="79518">MAHQLIPPSGPVGSPSKAPVYVDSLTKAYLGALSAGGSEPEERKALYERFVNAETSSSNQDEIKTAFDEDTGAPRDGFKALATIWWKEIMSLFVAILALVAIALLLSFYDGKEQPAWKFSLNLSTLTAILSTLLRVTVAVIVAEVISQLKWHWYRRPLPLCHLTYFDQAARGPLGSILLVFRIRRIDLALLGCVIIVLSLAIGPFTQQALSTGPCQKRVPEAVVTLPVAHRTPNAIAFGPGLYGSYEVGKEIKAAIMDGLVNPSGNLSAVSAICPTGNCNFTEYDGITHSSLGLCSRCIDVTSMIREIIGTQPDGYGQGGTEQQYNLTLPNGLIIGGAHMSGSLAWPKTFLNTSTYSDLDWAHISDDAMLAALPSAVHNLTILQLTDSNCTITESRSSWTYSCPNQDLNVSASWNAFSMVAAACTLYPCVSNYHGKVTGGILDERVVNKAPALTNYTDPSSRYLGNDVDRKHFNVPCVVDKHQYTLENISTLSNTNFTLFNVTSSNGKNVAVPGECYFHFDGNYVVALKRFLAATLEGICYIPGHLEGAIDQDPQLRAELQCDSDARNVNNGSPNFWWLQSLYNNGNATFQSIDESLDAIATAITNKIRVLGTSSDGVNAFVNGTAYRDAICTSFHWQWLLFSAVLLLLTAALLVTTIARTMHRLQDVPVWKSSILPLLFSTSDNFHTKSGSIKDIDARAEKTIVTLERDDNTWGFLREGTTKLPETER</sequence>
<feature type="transmembrane region" description="Helical" evidence="1">
    <location>
        <begin position="637"/>
        <end position="659"/>
    </location>
</feature>
<feature type="transmembrane region" description="Helical" evidence="1">
    <location>
        <begin position="89"/>
        <end position="109"/>
    </location>
</feature>
<dbReference type="OrthoDB" id="5376804at2759"/>
<keyword evidence="3" id="KW-1185">Reference proteome</keyword>
<evidence type="ECO:0000313" key="2">
    <source>
        <dbReference type="EMBL" id="QDS68752.1"/>
    </source>
</evidence>
<feature type="transmembrane region" description="Helical" evidence="1">
    <location>
        <begin position="188"/>
        <end position="206"/>
    </location>
</feature>
<name>A0A517KZE5_9PEZI</name>
<dbReference type="EMBL" id="CP042186">
    <property type="protein sequence ID" value="QDS68752.1"/>
    <property type="molecule type" value="Genomic_DNA"/>
</dbReference>
<dbReference type="InterPro" id="IPR021514">
    <property type="entry name" value="DUF3176"/>
</dbReference>
<dbReference type="Proteomes" id="UP000316270">
    <property type="component" value="Chromosome 2"/>
</dbReference>
<keyword evidence="1" id="KW-0812">Transmembrane</keyword>
<organism evidence="2 3">
    <name type="scientific">Venturia effusa</name>
    <dbReference type="NCBI Taxonomy" id="50376"/>
    <lineage>
        <taxon>Eukaryota</taxon>
        <taxon>Fungi</taxon>
        <taxon>Dikarya</taxon>
        <taxon>Ascomycota</taxon>
        <taxon>Pezizomycotina</taxon>
        <taxon>Dothideomycetes</taxon>
        <taxon>Pleosporomycetidae</taxon>
        <taxon>Venturiales</taxon>
        <taxon>Venturiaceae</taxon>
        <taxon>Venturia</taxon>
    </lineage>
</organism>
<keyword evidence="1" id="KW-0472">Membrane</keyword>
<proteinExistence type="predicted"/>
<keyword evidence="1" id="KW-1133">Transmembrane helix</keyword>
<evidence type="ECO:0000313" key="3">
    <source>
        <dbReference type="Proteomes" id="UP000316270"/>
    </source>
</evidence>
<evidence type="ECO:0000256" key="1">
    <source>
        <dbReference type="SAM" id="Phobius"/>
    </source>
</evidence>
<dbReference type="AlphaFoldDB" id="A0A517KZE5"/>
<dbReference type="Pfam" id="PF11374">
    <property type="entry name" value="DUF3176"/>
    <property type="match status" value="1"/>
</dbReference>
<reference evidence="2 3" key="1">
    <citation type="submission" date="2019-07" db="EMBL/GenBank/DDBJ databases">
        <title>Finished genome of Venturia effusa.</title>
        <authorList>
            <person name="Young C.A."/>
            <person name="Cox M.P."/>
            <person name="Ganley A.R.D."/>
            <person name="David W.J."/>
        </authorList>
    </citation>
    <scope>NUCLEOTIDE SEQUENCE [LARGE SCALE GENOMIC DNA]</scope>
    <source>
        <strain evidence="3">albino</strain>
    </source>
</reference>